<dbReference type="PROSITE" id="PS50929">
    <property type="entry name" value="ABC_TM1F"/>
    <property type="match status" value="1"/>
</dbReference>
<evidence type="ECO:0000256" key="4">
    <source>
        <dbReference type="ARBA" id="ARBA00023136"/>
    </source>
</evidence>
<dbReference type="GO" id="GO:0016887">
    <property type="term" value="F:ATP hydrolysis activity"/>
    <property type="evidence" value="ECO:0007669"/>
    <property type="project" value="InterPro"/>
</dbReference>
<keyword evidence="3 5" id="KW-1133">Transmembrane helix</keyword>
<evidence type="ECO:0000256" key="5">
    <source>
        <dbReference type="SAM" id="Phobius"/>
    </source>
</evidence>
<reference evidence="7" key="1">
    <citation type="submission" date="2020-05" db="EMBL/GenBank/DDBJ databases">
        <authorList>
            <person name="Chiriac C."/>
            <person name="Salcher M."/>
            <person name="Ghai R."/>
            <person name="Kavagutti S V."/>
        </authorList>
    </citation>
    <scope>NUCLEOTIDE SEQUENCE</scope>
</reference>
<evidence type="ECO:0000256" key="3">
    <source>
        <dbReference type="ARBA" id="ARBA00022989"/>
    </source>
</evidence>
<dbReference type="InterPro" id="IPR027417">
    <property type="entry name" value="P-loop_NTPase"/>
</dbReference>
<feature type="transmembrane region" description="Helical" evidence="5">
    <location>
        <begin position="26"/>
        <end position="51"/>
    </location>
</feature>
<dbReference type="GO" id="GO:0005524">
    <property type="term" value="F:ATP binding"/>
    <property type="evidence" value="ECO:0007669"/>
    <property type="project" value="InterPro"/>
</dbReference>
<keyword evidence="2 5" id="KW-0812">Transmembrane</keyword>
<evidence type="ECO:0000259" key="6">
    <source>
        <dbReference type="PROSITE" id="PS50929"/>
    </source>
</evidence>
<organism evidence="7">
    <name type="scientific">freshwater metagenome</name>
    <dbReference type="NCBI Taxonomy" id="449393"/>
    <lineage>
        <taxon>unclassified sequences</taxon>
        <taxon>metagenomes</taxon>
        <taxon>ecological metagenomes</taxon>
    </lineage>
</organism>
<comment type="subcellular location">
    <subcellularLocation>
        <location evidence="1">Membrane</location>
        <topology evidence="1">Multi-pass membrane protein</topology>
    </subcellularLocation>
</comment>
<dbReference type="Gene3D" id="1.20.1560.10">
    <property type="entry name" value="ABC transporter type 1, transmembrane domain"/>
    <property type="match status" value="1"/>
</dbReference>
<dbReference type="PANTHER" id="PTHR24221">
    <property type="entry name" value="ATP-BINDING CASSETTE SUB-FAMILY B"/>
    <property type="match status" value="1"/>
</dbReference>
<gene>
    <name evidence="7" type="ORF">UFOPK3992_00998</name>
</gene>
<accession>A0A6J7PLE2</accession>
<dbReference type="EMBL" id="CAFBOZ010000130">
    <property type="protein sequence ID" value="CAB5006217.1"/>
    <property type="molecule type" value="Genomic_DNA"/>
</dbReference>
<evidence type="ECO:0000313" key="7">
    <source>
        <dbReference type="EMBL" id="CAB5006217.1"/>
    </source>
</evidence>
<dbReference type="InterPro" id="IPR011527">
    <property type="entry name" value="ABC1_TM_dom"/>
</dbReference>
<dbReference type="Pfam" id="PF00005">
    <property type="entry name" value="ABC_tran"/>
    <property type="match status" value="1"/>
</dbReference>
<name>A0A6J7PLE2_9ZZZZ</name>
<dbReference type="SUPFAM" id="SSF52540">
    <property type="entry name" value="P-loop containing nucleoside triphosphate hydrolases"/>
    <property type="match status" value="1"/>
</dbReference>
<dbReference type="GO" id="GO:0016020">
    <property type="term" value="C:membrane"/>
    <property type="evidence" value="ECO:0007669"/>
    <property type="project" value="UniProtKB-SubCell"/>
</dbReference>
<feature type="transmembrane region" description="Helical" evidence="5">
    <location>
        <begin position="71"/>
        <end position="93"/>
    </location>
</feature>
<feature type="transmembrane region" description="Helical" evidence="5">
    <location>
        <begin position="161"/>
        <end position="192"/>
    </location>
</feature>
<dbReference type="SUPFAM" id="SSF90123">
    <property type="entry name" value="ABC transporter transmembrane region"/>
    <property type="match status" value="1"/>
</dbReference>
<feature type="domain" description="ABC transmembrane type-1" evidence="6">
    <location>
        <begin position="30"/>
        <end position="317"/>
    </location>
</feature>
<dbReference type="Gene3D" id="3.40.50.300">
    <property type="entry name" value="P-loop containing nucleotide triphosphate hydrolases"/>
    <property type="match status" value="1"/>
</dbReference>
<evidence type="ECO:0000256" key="1">
    <source>
        <dbReference type="ARBA" id="ARBA00004141"/>
    </source>
</evidence>
<keyword evidence="4 5" id="KW-0472">Membrane</keyword>
<proteinExistence type="predicted"/>
<dbReference type="InterPro" id="IPR003439">
    <property type="entry name" value="ABC_transporter-like_ATP-bd"/>
</dbReference>
<dbReference type="AlphaFoldDB" id="A0A6J7PLE2"/>
<dbReference type="InterPro" id="IPR039421">
    <property type="entry name" value="Type_1_exporter"/>
</dbReference>
<dbReference type="InterPro" id="IPR036640">
    <property type="entry name" value="ABC1_TM_sf"/>
</dbReference>
<sequence>MTPSSGLAGDIRTLLAEAWRLDPRRLVLQVILLAISGLVGGIGLLLLVPIVNSVANPASTITVPLLGAMSFGSIPLSALLVAFVLLTLAQALVNRTSMINSTRMQQEIVDRLRGEAFDAILSATWTFILRRRRSDVIEIVTTGAARSGLAFQQLLQGAVTLVLALATAVVALLISPVVVGIALVGVLAVGALRLMSIRPSYRLGVMFGDRNRTLQSVMADSMDSLRLIRAHDASPVWTQRLTNAFIDAREVQIATVRRSSTVTAISSVALASAAALLVLLSVQMNVPATSIVVILLLVARLTTQVQLLANTANLLANFLPSVGDLTSLAAEARAAAEVPAGEGTTRSPMVSDSQEPLLDFRDVTFTYPESDSGITSVSFTVPRGQITALSGHSGAGKSTTADLALGLLTPRSGVLLIDGVPLVPGDLRWWREHVAYVPQETVLLPGTLRDNLVWSSSNPVTDDECWTALDRSAARFARSLPHGLDTVLGDRGS</sequence>
<protein>
    <submittedName>
        <fullName evidence="7">Unannotated protein</fullName>
    </submittedName>
</protein>
<dbReference type="PANTHER" id="PTHR24221:SF654">
    <property type="entry name" value="ATP-BINDING CASSETTE SUB-FAMILY B MEMBER 6"/>
    <property type="match status" value="1"/>
</dbReference>
<dbReference type="GO" id="GO:0034040">
    <property type="term" value="F:ATPase-coupled lipid transmembrane transporter activity"/>
    <property type="evidence" value="ECO:0007669"/>
    <property type="project" value="TreeGrafter"/>
</dbReference>
<dbReference type="GO" id="GO:0140359">
    <property type="term" value="F:ABC-type transporter activity"/>
    <property type="evidence" value="ECO:0007669"/>
    <property type="project" value="InterPro"/>
</dbReference>
<evidence type="ECO:0000256" key="2">
    <source>
        <dbReference type="ARBA" id="ARBA00022692"/>
    </source>
</evidence>